<evidence type="ECO:0000259" key="2">
    <source>
        <dbReference type="Pfam" id="PF16761"/>
    </source>
</evidence>
<dbReference type="OrthoDB" id="2421327at2759"/>
<dbReference type="InterPro" id="IPR038986">
    <property type="entry name" value="Clr2"/>
</dbReference>
<dbReference type="PANTHER" id="PTHR38046">
    <property type="entry name" value="CRYPTIC LOCI REGULATOR 2"/>
    <property type="match status" value="1"/>
</dbReference>
<comment type="caution">
    <text evidence="3">The sequence shown here is derived from an EMBL/GenBank/DDBJ whole genome shotgun (WGS) entry which is preliminary data.</text>
</comment>
<dbReference type="InterPro" id="IPR031915">
    <property type="entry name" value="Clr2_N"/>
</dbReference>
<dbReference type="InterPro" id="IPR018839">
    <property type="entry name" value="Tscrpt-silencing_Clr2_C"/>
</dbReference>
<sequence length="735" mass="81672">MAQQPMTPFWPIFASKSDGQHIVNLKGRPLRNGPTEEQLNMSPNDQGQRDFYRLIDKEDPKHQDWRKKLGGMLLREIGGKQYEDKWQQCILWELPDNYVLYEHIKTKADGQLKTVKNHSGGGHDRQDAYLYGYPKGPKKRFRSPVEFFPHLLWLCTDENSDMANCTCKMCSPAGDVEKPQPKAEVKPELPAAIKRENSSNAAASNNNPAARNPVVQIPARRSSTGAPVPSPIVTPVTLVPAQGPAPSAPQIRAPPVLQSTALPQPRSLEQQADLSYNKFLCRTGEVVWFFRPKTSAWGLGLVVRRWALKENPMSRSYLIQPLSHPFESPPQEIVNTDEHVKPWLAWSAPSCTFPFLQANPQFEYGNTDWRALINGQGGEGIASVDASILAAKAIDTTYTLFEPLKTSKDDKGNEFRQYNGIYLGAEKIWRGEAVRLRIGATGSDLMVITDIVEQVLANPASNQSGTKVIAVGDVYSYATLDAPDPNLPPKPPQQNTNIPTRMVHDMVWRNRLLVPVTRTAAWWKLIQPSYKLDIDDVKGRWYETSLIFQEPFSKAVKNGEGGNGIWMNSRGDATGKGKGSSIPQPDRIEAFGASVPKGTRIIEGLDPPTQPLGQPQQSHDGMGIAMNPGMADPFSIDEFMNVDHLGDETGIGLASDSHQLRSELKVKDHGSLYATFLPTPRSFAKMNPIAIEQMELSADLARIHLQPFSPSYCEPNRESRSQVVLSGHSFAYLKE</sequence>
<evidence type="ECO:0000259" key="1">
    <source>
        <dbReference type="Pfam" id="PF10383"/>
    </source>
</evidence>
<dbReference type="EMBL" id="QGDH01000028">
    <property type="protein sequence ID" value="RAR13986.1"/>
    <property type="molecule type" value="Genomic_DNA"/>
</dbReference>
<dbReference type="STRING" id="183478.A0A364N9P1"/>
<feature type="domain" description="Cryptic loci regulator 2 N-terminal" evidence="2">
    <location>
        <begin position="90"/>
        <end position="170"/>
    </location>
</feature>
<evidence type="ECO:0000313" key="4">
    <source>
        <dbReference type="Proteomes" id="UP000249619"/>
    </source>
</evidence>
<reference evidence="4" key="1">
    <citation type="submission" date="2018-05" db="EMBL/GenBank/DDBJ databases">
        <title>Draft genome sequence of Stemphylium lycopersici strain CIDEFI 213.</title>
        <authorList>
            <person name="Medina R."/>
            <person name="Franco M.E.E."/>
            <person name="Lucentini C.G."/>
            <person name="Saparrat M.C.N."/>
            <person name="Balatti P.A."/>
        </authorList>
    </citation>
    <scope>NUCLEOTIDE SEQUENCE [LARGE SCALE GENOMIC DNA]</scope>
    <source>
        <strain evidence="4">CIDEFI 213</strain>
    </source>
</reference>
<dbReference type="GO" id="GO:0031934">
    <property type="term" value="C:mating-type region heterochromatin"/>
    <property type="evidence" value="ECO:0007669"/>
    <property type="project" value="TreeGrafter"/>
</dbReference>
<proteinExistence type="predicted"/>
<dbReference type="PANTHER" id="PTHR38046:SF1">
    <property type="entry name" value="CRYPTIC LOCI REGULATOR 2"/>
    <property type="match status" value="1"/>
</dbReference>
<dbReference type="Pfam" id="PF16761">
    <property type="entry name" value="Clr2_transil"/>
    <property type="match status" value="1"/>
</dbReference>
<accession>A0A364N9P1</accession>
<feature type="domain" description="Cryptic loci regulator 2 C-terminal" evidence="1">
    <location>
        <begin position="418"/>
        <end position="543"/>
    </location>
</feature>
<dbReference type="AlphaFoldDB" id="A0A364N9P1"/>
<dbReference type="GO" id="GO:0030466">
    <property type="term" value="P:silent mating-type cassette heterochromatin formation"/>
    <property type="evidence" value="ECO:0007669"/>
    <property type="project" value="TreeGrafter"/>
</dbReference>
<protein>
    <submittedName>
        <fullName evidence="3">Transcription-silencing protein clr2 protein</fullName>
    </submittedName>
</protein>
<keyword evidence="4" id="KW-1185">Reference proteome</keyword>
<evidence type="ECO:0000313" key="3">
    <source>
        <dbReference type="EMBL" id="RAR13986.1"/>
    </source>
</evidence>
<dbReference type="Pfam" id="PF10383">
    <property type="entry name" value="Clr2"/>
    <property type="match status" value="1"/>
</dbReference>
<name>A0A364N9P1_STELY</name>
<dbReference type="GO" id="GO:0033553">
    <property type="term" value="C:rDNA heterochromatin"/>
    <property type="evidence" value="ECO:0007669"/>
    <property type="project" value="TreeGrafter"/>
</dbReference>
<gene>
    <name evidence="3" type="ORF">DDE83_002718</name>
</gene>
<organism evidence="3 4">
    <name type="scientific">Stemphylium lycopersici</name>
    <name type="common">Tomato gray leaf spot disease fungus</name>
    <name type="synonym">Thyrospora lycopersici</name>
    <dbReference type="NCBI Taxonomy" id="183478"/>
    <lineage>
        <taxon>Eukaryota</taxon>
        <taxon>Fungi</taxon>
        <taxon>Dikarya</taxon>
        <taxon>Ascomycota</taxon>
        <taxon>Pezizomycotina</taxon>
        <taxon>Dothideomycetes</taxon>
        <taxon>Pleosporomycetidae</taxon>
        <taxon>Pleosporales</taxon>
        <taxon>Pleosporineae</taxon>
        <taxon>Pleosporaceae</taxon>
        <taxon>Stemphylium</taxon>
    </lineage>
</organism>
<dbReference type="GO" id="GO:0070824">
    <property type="term" value="C:SHREC complex"/>
    <property type="evidence" value="ECO:0007669"/>
    <property type="project" value="InterPro"/>
</dbReference>
<dbReference type="Proteomes" id="UP000249619">
    <property type="component" value="Unassembled WGS sequence"/>
</dbReference>